<evidence type="ECO:0000256" key="1">
    <source>
        <dbReference type="SAM" id="SignalP"/>
    </source>
</evidence>
<feature type="signal peptide" evidence="1">
    <location>
        <begin position="1"/>
        <end position="24"/>
    </location>
</feature>
<proteinExistence type="predicted"/>
<evidence type="ECO:0000313" key="3">
    <source>
        <dbReference type="Proteomes" id="UP001224775"/>
    </source>
</evidence>
<accession>A0AAD8Y5A6</accession>
<feature type="chain" id="PRO_5041936246" evidence="1">
    <location>
        <begin position="25"/>
        <end position="241"/>
    </location>
</feature>
<protein>
    <submittedName>
        <fullName evidence="2">Uncharacterized protein</fullName>
    </submittedName>
</protein>
<evidence type="ECO:0000313" key="2">
    <source>
        <dbReference type="EMBL" id="KAK1739066.1"/>
    </source>
</evidence>
<comment type="caution">
    <text evidence="2">The sequence shown here is derived from an EMBL/GenBank/DDBJ whole genome shotgun (WGS) entry which is preliminary data.</text>
</comment>
<reference evidence="2" key="1">
    <citation type="submission" date="2023-06" db="EMBL/GenBank/DDBJ databases">
        <title>Survivors Of The Sea: Transcriptome response of Skeletonema marinoi to long-term dormancy.</title>
        <authorList>
            <person name="Pinder M.I.M."/>
            <person name="Kourtchenko O."/>
            <person name="Robertson E.K."/>
            <person name="Larsson T."/>
            <person name="Maumus F."/>
            <person name="Osuna-Cruz C.M."/>
            <person name="Vancaester E."/>
            <person name="Stenow R."/>
            <person name="Vandepoele K."/>
            <person name="Ploug H."/>
            <person name="Bruchert V."/>
            <person name="Godhe A."/>
            <person name="Topel M."/>
        </authorList>
    </citation>
    <scope>NUCLEOTIDE SEQUENCE</scope>
    <source>
        <strain evidence="2">R05AC</strain>
    </source>
</reference>
<gene>
    <name evidence="2" type="ORF">QTG54_010382</name>
</gene>
<organism evidence="2 3">
    <name type="scientific">Skeletonema marinoi</name>
    <dbReference type="NCBI Taxonomy" id="267567"/>
    <lineage>
        <taxon>Eukaryota</taxon>
        <taxon>Sar</taxon>
        <taxon>Stramenopiles</taxon>
        <taxon>Ochrophyta</taxon>
        <taxon>Bacillariophyta</taxon>
        <taxon>Coscinodiscophyceae</taxon>
        <taxon>Thalassiosirophycidae</taxon>
        <taxon>Thalassiosirales</taxon>
        <taxon>Skeletonemataceae</taxon>
        <taxon>Skeletonema</taxon>
        <taxon>Skeletonema marinoi-dohrnii complex</taxon>
    </lineage>
</organism>
<keyword evidence="3" id="KW-1185">Reference proteome</keyword>
<dbReference type="Proteomes" id="UP001224775">
    <property type="component" value="Unassembled WGS sequence"/>
</dbReference>
<name>A0AAD8Y5A6_9STRA</name>
<dbReference type="EMBL" id="JATAAI010000019">
    <property type="protein sequence ID" value="KAK1739066.1"/>
    <property type="molecule type" value="Genomic_DNA"/>
</dbReference>
<sequence>MNFATASLYLTAVLTSGFATIGEARLLSKAAKSQACQEALNGFNLAGEINFGSGDNGYTRTMCAGNTFLLTNPEKASKIYEYMCDDDGTNADGFAALDAFLLQADEAGGCDDPVAGQPSRALAEYRKCRKDAKVATDMVCTDAGEEEGDLCWSVVYQLTKDACWSSDYTEPILDDNASPSNCLPLREKTEVGVPVHVTCDCLSAYVDAYEKFSPEGLASFGADEHTLALVKNRLLNPLCQT</sequence>
<keyword evidence="1" id="KW-0732">Signal</keyword>
<dbReference type="AlphaFoldDB" id="A0AAD8Y5A6"/>